<comment type="caution">
    <text evidence="1">The sequence shown here is derived from an EMBL/GenBank/DDBJ whole genome shotgun (WGS) entry which is preliminary data.</text>
</comment>
<keyword evidence="2" id="KW-1185">Reference proteome</keyword>
<proteinExistence type="predicted"/>
<dbReference type="Gene3D" id="3.80.10.10">
    <property type="entry name" value="Ribonuclease Inhibitor"/>
    <property type="match status" value="1"/>
</dbReference>
<evidence type="ECO:0008006" key="3">
    <source>
        <dbReference type="Google" id="ProtNLM"/>
    </source>
</evidence>
<dbReference type="InterPro" id="IPR044974">
    <property type="entry name" value="Disease_R_plants"/>
</dbReference>
<dbReference type="InterPro" id="IPR032675">
    <property type="entry name" value="LRR_dom_sf"/>
</dbReference>
<dbReference type="PANTHER" id="PTHR11017">
    <property type="entry name" value="LEUCINE-RICH REPEAT-CONTAINING PROTEIN"/>
    <property type="match status" value="1"/>
</dbReference>
<name>A0A498J3L7_MALDO</name>
<accession>A0A498J3L7</accession>
<dbReference type="AlphaFoldDB" id="A0A498J3L7"/>
<dbReference type="SUPFAM" id="SSF52058">
    <property type="entry name" value="L domain-like"/>
    <property type="match status" value="1"/>
</dbReference>
<gene>
    <name evidence="1" type="ORF">DVH24_037696</name>
</gene>
<sequence>MGTFTEAFDRHEENFQEDSAKELVMELISALFFHQGTKDIEGIVLHLPKREEAHCNFEAFSKMYNLKMIQFNLLFLSPGSEVLPNSLRFLEWRYYPSKSLPPSFEPDSLTVLSLPTSEIVQLWNGRKRLSNLKHMDLSFSKLIRTPDFTEIQNLERLLLEDCYDLIEIHPSIAALKGLRF</sequence>
<evidence type="ECO:0000313" key="1">
    <source>
        <dbReference type="EMBL" id="RXH88051.1"/>
    </source>
</evidence>
<dbReference type="EMBL" id="RDQH01000336">
    <property type="protein sequence ID" value="RXH88051.1"/>
    <property type="molecule type" value="Genomic_DNA"/>
</dbReference>
<evidence type="ECO:0000313" key="2">
    <source>
        <dbReference type="Proteomes" id="UP000290289"/>
    </source>
</evidence>
<dbReference type="GO" id="GO:0006952">
    <property type="term" value="P:defense response"/>
    <property type="evidence" value="ECO:0007669"/>
    <property type="project" value="InterPro"/>
</dbReference>
<protein>
    <recommendedName>
        <fullName evidence="3">FBD domain-containing protein</fullName>
    </recommendedName>
</protein>
<dbReference type="Proteomes" id="UP000290289">
    <property type="component" value="Chromosome 10"/>
</dbReference>
<reference evidence="1 2" key="1">
    <citation type="submission" date="2018-10" db="EMBL/GenBank/DDBJ databases">
        <title>A high-quality apple genome assembly.</title>
        <authorList>
            <person name="Hu J."/>
        </authorList>
    </citation>
    <scope>NUCLEOTIDE SEQUENCE [LARGE SCALE GENOMIC DNA]</scope>
    <source>
        <strain evidence="2">cv. HFTH1</strain>
        <tissue evidence="1">Young leaf</tissue>
    </source>
</reference>
<organism evidence="1 2">
    <name type="scientific">Malus domestica</name>
    <name type="common">Apple</name>
    <name type="synonym">Pyrus malus</name>
    <dbReference type="NCBI Taxonomy" id="3750"/>
    <lineage>
        <taxon>Eukaryota</taxon>
        <taxon>Viridiplantae</taxon>
        <taxon>Streptophyta</taxon>
        <taxon>Embryophyta</taxon>
        <taxon>Tracheophyta</taxon>
        <taxon>Spermatophyta</taxon>
        <taxon>Magnoliopsida</taxon>
        <taxon>eudicotyledons</taxon>
        <taxon>Gunneridae</taxon>
        <taxon>Pentapetalae</taxon>
        <taxon>rosids</taxon>
        <taxon>fabids</taxon>
        <taxon>Rosales</taxon>
        <taxon>Rosaceae</taxon>
        <taxon>Amygdaloideae</taxon>
        <taxon>Maleae</taxon>
        <taxon>Malus</taxon>
    </lineage>
</organism>
<dbReference type="PANTHER" id="PTHR11017:SF527">
    <property type="entry name" value="TMV RESISTANCE PROTEIN N-LIKE"/>
    <property type="match status" value="1"/>
</dbReference>